<keyword evidence="1" id="KW-0175">Coiled coil</keyword>
<evidence type="ECO:0000256" key="2">
    <source>
        <dbReference type="SAM" id="MobiDB-lite"/>
    </source>
</evidence>
<reference evidence="3" key="1">
    <citation type="journal article" date="2020" name="Stud. Mycol.">
        <title>101 Dothideomycetes genomes: a test case for predicting lifestyles and emergence of pathogens.</title>
        <authorList>
            <person name="Haridas S."/>
            <person name="Albert R."/>
            <person name="Binder M."/>
            <person name="Bloem J."/>
            <person name="Labutti K."/>
            <person name="Salamov A."/>
            <person name="Andreopoulos B."/>
            <person name="Baker S."/>
            <person name="Barry K."/>
            <person name="Bills G."/>
            <person name="Bluhm B."/>
            <person name="Cannon C."/>
            <person name="Castanera R."/>
            <person name="Culley D."/>
            <person name="Daum C."/>
            <person name="Ezra D."/>
            <person name="Gonzalez J."/>
            <person name="Henrissat B."/>
            <person name="Kuo A."/>
            <person name="Liang C."/>
            <person name="Lipzen A."/>
            <person name="Lutzoni F."/>
            <person name="Magnuson J."/>
            <person name="Mondo S."/>
            <person name="Nolan M."/>
            <person name="Ohm R."/>
            <person name="Pangilinan J."/>
            <person name="Park H.-J."/>
            <person name="Ramirez L."/>
            <person name="Alfaro M."/>
            <person name="Sun H."/>
            <person name="Tritt A."/>
            <person name="Yoshinaga Y."/>
            <person name="Zwiers L.-H."/>
            <person name="Turgeon B."/>
            <person name="Goodwin S."/>
            <person name="Spatafora J."/>
            <person name="Crous P."/>
            <person name="Grigoriev I."/>
        </authorList>
    </citation>
    <scope>NUCLEOTIDE SEQUENCE</scope>
    <source>
        <strain evidence="3">CBS 125425</strain>
    </source>
</reference>
<evidence type="ECO:0000313" key="3">
    <source>
        <dbReference type="EMBL" id="KAF2728300.1"/>
    </source>
</evidence>
<dbReference type="AlphaFoldDB" id="A0A9P4QL30"/>
<name>A0A9P4QL30_9PLEO</name>
<gene>
    <name evidence="3" type="ORF">EJ04DRAFT_528751</name>
</gene>
<protein>
    <recommendedName>
        <fullName evidence="5">BZIP domain-containing protein</fullName>
    </recommendedName>
</protein>
<dbReference type="PANTHER" id="PTHR42070:SF1">
    <property type="entry name" value="FILAMENT ASSOCIATED PROTEIN, PUTATIVE (AFU_ORTHOLOGUE AFUA_8G06630)-RELATED"/>
    <property type="match status" value="1"/>
</dbReference>
<evidence type="ECO:0000256" key="1">
    <source>
        <dbReference type="SAM" id="Coils"/>
    </source>
</evidence>
<dbReference type="Proteomes" id="UP000799444">
    <property type="component" value="Unassembled WGS sequence"/>
</dbReference>
<feature type="compositionally biased region" description="Polar residues" evidence="2">
    <location>
        <begin position="1"/>
        <end position="10"/>
    </location>
</feature>
<feature type="region of interest" description="Disordered" evidence="2">
    <location>
        <begin position="1"/>
        <end position="25"/>
    </location>
</feature>
<proteinExistence type="predicted"/>
<accession>A0A9P4QL30</accession>
<feature type="coiled-coil region" evidence="1">
    <location>
        <begin position="30"/>
        <end position="71"/>
    </location>
</feature>
<dbReference type="EMBL" id="ML996286">
    <property type="protein sequence ID" value="KAF2728300.1"/>
    <property type="molecule type" value="Genomic_DNA"/>
</dbReference>
<comment type="caution">
    <text evidence="3">The sequence shown here is derived from an EMBL/GenBank/DDBJ whole genome shotgun (WGS) entry which is preliminary data.</text>
</comment>
<organism evidence="3 4">
    <name type="scientific">Polyplosphaeria fusca</name>
    <dbReference type="NCBI Taxonomy" id="682080"/>
    <lineage>
        <taxon>Eukaryota</taxon>
        <taxon>Fungi</taxon>
        <taxon>Dikarya</taxon>
        <taxon>Ascomycota</taxon>
        <taxon>Pezizomycotina</taxon>
        <taxon>Dothideomycetes</taxon>
        <taxon>Pleosporomycetidae</taxon>
        <taxon>Pleosporales</taxon>
        <taxon>Tetraplosphaeriaceae</taxon>
        <taxon>Polyplosphaeria</taxon>
    </lineage>
</organism>
<dbReference type="OrthoDB" id="4505928at2759"/>
<evidence type="ECO:0000313" key="4">
    <source>
        <dbReference type="Proteomes" id="UP000799444"/>
    </source>
</evidence>
<sequence length="279" mass="30676">MNESKASKAQNLARIRDNQRRSRARRKEYLQELEAKLRGCEQMGVEASAEIQSAARKVLEENRKLRALLRDRGVTEAEITAVTGSNQRSLDNVSAAPSLNSMLERRITCNRVPYPSSSSSPSPSATAAVLPTTTLAPISIPAHRPAPISEYDSQSPLSIDSSVETPPQFNNTPFYPNAMTPTPEIKSETMASFNFSFDQSQQPMSWNFSADSVYSPDAMTYYNTSCIDAANIIRGMTVDVGPELEADLGCRTATQNCYVNNSLMFNVMDKYSAPINGII</sequence>
<evidence type="ECO:0008006" key="5">
    <source>
        <dbReference type="Google" id="ProtNLM"/>
    </source>
</evidence>
<dbReference type="PANTHER" id="PTHR42070">
    <property type="entry name" value="FILAMENT ASSOCIATED PROTEIN, PUTATIVE (AFU_ORTHOLOGUE AFUA_8G06630)-RELATED"/>
    <property type="match status" value="1"/>
</dbReference>
<keyword evidence="4" id="KW-1185">Reference proteome</keyword>
<dbReference type="CDD" id="cd14688">
    <property type="entry name" value="bZIP_YAP"/>
    <property type="match status" value="1"/>
</dbReference>